<comment type="caution">
    <text evidence="6">The sequence shown here is derived from an EMBL/GenBank/DDBJ whole genome shotgun (WGS) entry which is preliminary data.</text>
</comment>
<dbReference type="CDD" id="cd02440">
    <property type="entry name" value="AdoMet_MTases"/>
    <property type="match status" value="1"/>
</dbReference>
<dbReference type="InterPro" id="IPR013216">
    <property type="entry name" value="Methyltransf_11"/>
</dbReference>
<evidence type="ECO:0000259" key="5">
    <source>
        <dbReference type="Pfam" id="PF08241"/>
    </source>
</evidence>
<name>A0ABR2JUL5_9EUKA</name>
<proteinExistence type="inferred from homology"/>
<organism evidence="6 7">
    <name type="scientific">Tritrichomonas musculus</name>
    <dbReference type="NCBI Taxonomy" id="1915356"/>
    <lineage>
        <taxon>Eukaryota</taxon>
        <taxon>Metamonada</taxon>
        <taxon>Parabasalia</taxon>
        <taxon>Tritrichomonadida</taxon>
        <taxon>Tritrichomonadidae</taxon>
        <taxon>Tritrichomonas</taxon>
    </lineage>
</organism>
<evidence type="ECO:0000256" key="1">
    <source>
        <dbReference type="ARBA" id="ARBA00008361"/>
    </source>
</evidence>
<evidence type="ECO:0000256" key="3">
    <source>
        <dbReference type="ARBA" id="ARBA00022679"/>
    </source>
</evidence>
<dbReference type="PANTHER" id="PTHR12176">
    <property type="entry name" value="SAM-DEPENDENT METHYLTRANSFERASE SUPERFAMILY PROTEIN"/>
    <property type="match status" value="1"/>
</dbReference>
<evidence type="ECO:0000313" key="7">
    <source>
        <dbReference type="Proteomes" id="UP001470230"/>
    </source>
</evidence>
<gene>
    <name evidence="6" type="ORF">M9Y10_045078</name>
</gene>
<evidence type="ECO:0000313" key="6">
    <source>
        <dbReference type="EMBL" id="KAK8882436.1"/>
    </source>
</evidence>
<dbReference type="SUPFAM" id="SSF53335">
    <property type="entry name" value="S-adenosyl-L-methionine-dependent methyltransferases"/>
    <property type="match status" value="1"/>
</dbReference>
<feature type="coiled-coil region" evidence="4">
    <location>
        <begin position="76"/>
        <end position="106"/>
    </location>
</feature>
<dbReference type="Pfam" id="PF08241">
    <property type="entry name" value="Methyltransf_11"/>
    <property type="match status" value="1"/>
</dbReference>
<reference evidence="6 7" key="1">
    <citation type="submission" date="2024-04" db="EMBL/GenBank/DDBJ databases">
        <title>Tritrichomonas musculus Genome.</title>
        <authorList>
            <person name="Alves-Ferreira E."/>
            <person name="Grigg M."/>
            <person name="Lorenzi H."/>
            <person name="Galac M."/>
        </authorList>
    </citation>
    <scope>NUCLEOTIDE SEQUENCE [LARGE SCALE GENOMIC DNA]</scope>
    <source>
        <strain evidence="6 7">EAF2021</strain>
    </source>
</reference>
<evidence type="ECO:0000256" key="4">
    <source>
        <dbReference type="SAM" id="Coils"/>
    </source>
</evidence>
<comment type="similarity">
    <text evidence="1">Belongs to the methyltransferase superfamily.</text>
</comment>
<keyword evidence="7" id="KW-1185">Reference proteome</keyword>
<dbReference type="PANTHER" id="PTHR12176:SF79">
    <property type="entry name" value="METHYLTRANSFERASE TYPE 11 DOMAIN-CONTAINING PROTEIN"/>
    <property type="match status" value="1"/>
</dbReference>
<keyword evidence="2" id="KW-0489">Methyltransferase</keyword>
<dbReference type="Gene3D" id="3.40.50.150">
    <property type="entry name" value="Vaccinia Virus protein VP39"/>
    <property type="match status" value="1"/>
</dbReference>
<evidence type="ECO:0000256" key="2">
    <source>
        <dbReference type="ARBA" id="ARBA00022603"/>
    </source>
</evidence>
<feature type="domain" description="Methyltransferase type 11" evidence="5">
    <location>
        <begin position="153"/>
        <end position="254"/>
    </location>
</feature>
<keyword evidence="3" id="KW-0808">Transferase</keyword>
<dbReference type="Proteomes" id="UP001470230">
    <property type="component" value="Unassembled WGS sequence"/>
</dbReference>
<dbReference type="InterPro" id="IPR029063">
    <property type="entry name" value="SAM-dependent_MTases_sf"/>
</dbReference>
<keyword evidence="4" id="KW-0175">Coiled coil</keyword>
<dbReference type="InterPro" id="IPR051419">
    <property type="entry name" value="Lys/N-term_MeTrsfase_sf"/>
</dbReference>
<dbReference type="EMBL" id="JAPFFF010000009">
    <property type="protein sequence ID" value="KAK8882436.1"/>
    <property type="molecule type" value="Genomic_DNA"/>
</dbReference>
<protein>
    <recommendedName>
        <fullName evidence="5">Methyltransferase type 11 domain-containing protein</fullName>
    </recommendedName>
</protein>
<sequence>MADELNSENEAHTILEDTTEIPNNIEFGDNGIQLKTESNQNVDILDQKDNKTIKEEFNSSIINGFKKLKEETGCTSEELIELLMNIEDENEIHEEEEEEAPDAEVDEYEQDYGSAEYWEDRYTICPQTFDWYQKWDAIYRELYQIFTGDELVLNIGCGNSEMSADMQETAFKTVVSIDISGVVIDQMIAKYKDNEDLLWFEMDCTKLTFEDEFFDVVFDKGTFDAILCGEKAIKNVYLSMGEIWRVLKYGGLFIEITYGEPSQRLGLFKHSRLSWKLYEPIFLEGLNDNSNEANNQDSDNSHYIYVFQKLFNYEEDITDDDIINNNYSENDNESNFENDCANDNNNGKCIKENDNNENTSIGYNISKIDN</sequence>
<accession>A0ABR2JUL5</accession>